<feature type="region of interest" description="Disordered" evidence="1">
    <location>
        <begin position="69"/>
        <end position="116"/>
    </location>
</feature>
<evidence type="ECO:0000313" key="2">
    <source>
        <dbReference type="EMBL" id="CBH96488.1"/>
    </source>
</evidence>
<sequence length="116" mass="12447">MAIDTYTLLLEQGYPLSLHLDDDRLLQAVGLPTAGAARAQIARGQFGLRYRRVGRRYIVTLRDLALWLDGGDDSSTAPGRASTPVSPLAPALTEAPARRRPGRPRLSATLGLGGLK</sequence>
<organism evidence="2">
    <name type="scientific">mine drainage metagenome</name>
    <dbReference type="NCBI Taxonomy" id="410659"/>
    <lineage>
        <taxon>unclassified sequences</taxon>
        <taxon>metagenomes</taxon>
        <taxon>ecological metagenomes</taxon>
    </lineage>
</organism>
<evidence type="ECO:0000256" key="1">
    <source>
        <dbReference type="SAM" id="MobiDB-lite"/>
    </source>
</evidence>
<dbReference type="AlphaFoldDB" id="E6PNI6"/>
<accession>E6PNI6</accession>
<reference evidence="2" key="1">
    <citation type="submission" date="2009-10" db="EMBL/GenBank/DDBJ databases">
        <title>Diversity of trophic interactions inside an arsenic-rich microbial ecosystem.</title>
        <authorList>
            <person name="Bertin P.N."/>
            <person name="Heinrich-Salmeron A."/>
            <person name="Pelletier E."/>
            <person name="Goulhen-Chollet F."/>
            <person name="Arsene-Ploetze F."/>
            <person name="Gallien S."/>
            <person name="Calteau A."/>
            <person name="Vallenet D."/>
            <person name="Casiot C."/>
            <person name="Chane-Woon-Ming B."/>
            <person name="Giloteaux L."/>
            <person name="Barakat M."/>
            <person name="Bonnefoy V."/>
            <person name="Bruneel O."/>
            <person name="Chandler M."/>
            <person name="Cleiss J."/>
            <person name="Duran R."/>
            <person name="Elbaz-Poulichet F."/>
            <person name="Fonknechten N."/>
            <person name="Lauga B."/>
            <person name="Mornico D."/>
            <person name="Ortet P."/>
            <person name="Schaeffer C."/>
            <person name="Siguier P."/>
            <person name="Alexander Thil Smith A."/>
            <person name="Van Dorsselaer A."/>
            <person name="Weissenbach J."/>
            <person name="Medigue C."/>
            <person name="Le Paslier D."/>
        </authorList>
    </citation>
    <scope>NUCLEOTIDE SEQUENCE</scope>
</reference>
<name>E6PNI6_9ZZZZ</name>
<proteinExistence type="predicted"/>
<dbReference type="EMBL" id="CABM01000027">
    <property type="protein sequence ID" value="CBH96488.1"/>
    <property type="molecule type" value="Genomic_DNA"/>
</dbReference>
<protein>
    <recommendedName>
        <fullName evidence="3">Helix-turn-helix domain-containing protein</fullName>
    </recommendedName>
</protein>
<comment type="caution">
    <text evidence="2">The sequence shown here is derived from an EMBL/GenBank/DDBJ whole genome shotgun (WGS) entry which is preliminary data.</text>
</comment>
<evidence type="ECO:0008006" key="3">
    <source>
        <dbReference type="Google" id="ProtNLM"/>
    </source>
</evidence>
<gene>
    <name evidence="2" type="ORF">CARN2_1346</name>
</gene>